<proteinExistence type="predicted"/>
<dbReference type="Proteomes" id="UP001221142">
    <property type="component" value="Unassembled WGS sequence"/>
</dbReference>
<reference evidence="2" key="1">
    <citation type="submission" date="2023-03" db="EMBL/GenBank/DDBJ databases">
        <title>Massive genome expansion in bonnet fungi (Mycena s.s.) driven by repeated elements and novel gene families across ecological guilds.</title>
        <authorList>
            <consortium name="Lawrence Berkeley National Laboratory"/>
            <person name="Harder C.B."/>
            <person name="Miyauchi S."/>
            <person name="Viragh M."/>
            <person name="Kuo A."/>
            <person name="Thoen E."/>
            <person name="Andreopoulos B."/>
            <person name="Lu D."/>
            <person name="Skrede I."/>
            <person name="Drula E."/>
            <person name="Henrissat B."/>
            <person name="Morin E."/>
            <person name="Kohler A."/>
            <person name="Barry K."/>
            <person name="LaButti K."/>
            <person name="Morin E."/>
            <person name="Salamov A."/>
            <person name="Lipzen A."/>
            <person name="Mereny Z."/>
            <person name="Hegedus B."/>
            <person name="Baldrian P."/>
            <person name="Stursova M."/>
            <person name="Weitz H."/>
            <person name="Taylor A."/>
            <person name="Grigoriev I.V."/>
            <person name="Nagy L.G."/>
            <person name="Martin F."/>
            <person name="Kauserud H."/>
        </authorList>
    </citation>
    <scope>NUCLEOTIDE SEQUENCE</scope>
    <source>
        <strain evidence="2">9284</strain>
    </source>
</reference>
<protein>
    <submittedName>
        <fullName evidence="2">Uncharacterized protein</fullName>
    </submittedName>
</protein>
<keyword evidence="3" id="KW-1185">Reference proteome</keyword>
<organism evidence="2 3">
    <name type="scientific">Roridomyces roridus</name>
    <dbReference type="NCBI Taxonomy" id="1738132"/>
    <lineage>
        <taxon>Eukaryota</taxon>
        <taxon>Fungi</taxon>
        <taxon>Dikarya</taxon>
        <taxon>Basidiomycota</taxon>
        <taxon>Agaricomycotina</taxon>
        <taxon>Agaricomycetes</taxon>
        <taxon>Agaricomycetidae</taxon>
        <taxon>Agaricales</taxon>
        <taxon>Marasmiineae</taxon>
        <taxon>Mycenaceae</taxon>
        <taxon>Roridomyces</taxon>
    </lineage>
</organism>
<sequence>MTICIFPKGRTFGRLAVGALLVASPLVLRFLWPRMRALIWPPKKYSTYPSALEEQRYWKAAKRHGLRLRSSDARYAGARPALAHVTDIPVVTSYAPALLPLYRQRCQKWSPKYHLSVRTLCKWHRMVFPGPWHPSAAEASRMRRAFGFEDQREIHRISRMLPDEKVFGREAKWRPRYREIWRKWLARNDREMVIVFIEERC</sequence>
<evidence type="ECO:0000256" key="1">
    <source>
        <dbReference type="SAM" id="Phobius"/>
    </source>
</evidence>
<keyword evidence="1" id="KW-1133">Transmembrane helix</keyword>
<keyword evidence="1" id="KW-0812">Transmembrane</keyword>
<feature type="transmembrane region" description="Helical" evidence="1">
    <location>
        <begin position="12"/>
        <end position="32"/>
    </location>
</feature>
<dbReference type="AlphaFoldDB" id="A0AAD7G308"/>
<evidence type="ECO:0000313" key="3">
    <source>
        <dbReference type="Proteomes" id="UP001221142"/>
    </source>
</evidence>
<comment type="caution">
    <text evidence="2">The sequence shown here is derived from an EMBL/GenBank/DDBJ whole genome shotgun (WGS) entry which is preliminary data.</text>
</comment>
<gene>
    <name evidence="2" type="ORF">FB45DRAFT_889267</name>
</gene>
<keyword evidence="1" id="KW-0472">Membrane</keyword>
<name>A0AAD7G308_9AGAR</name>
<evidence type="ECO:0000313" key="2">
    <source>
        <dbReference type="EMBL" id="KAJ7650984.1"/>
    </source>
</evidence>
<dbReference type="EMBL" id="JARKIF010000001">
    <property type="protein sequence ID" value="KAJ7650984.1"/>
    <property type="molecule type" value="Genomic_DNA"/>
</dbReference>
<accession>A0AAD7G308</accession>